<name>A0A225VZ40_9STRA</name>
<keyword evidence="1" id="KW-0347">Helicase</keyword>
<comment type="caution">
    <text evidence="1">The sequence shown here is derived from an EMBL/GenBank/DDBJ whole genome shotgun (WGS) entry which is preliminary data.</text>
</comment>
<dbReference type="EMBL" id="NBNE01002512">
    <property type="protein sequence ID" value="OWZ10239.1"/>
    <property type="molecule type" value="Genomic_DNA"/>
</dbReference>
<dbReference type="PANTHER" id="PTHR10492">
    <property type="match status" value="1"/>
</dbReference>
<dbReference type="PANTHER" id="PTHR10492:SF57">
    <property type="entry name" value="ATP-DEPENDENT DNA HELICASE"/>
    <property type="match status" value="1"/>
</dbReference>
<reference evidence="2" key="1">
    <citation type="submission" date="2017-03" db="EMBL/GenBank/DDBJ databases">
        <title>Phytopthora megakarya and P. palmivora, two closely related causual agents of cacao black pod achieved similar genome size and gene model numbers by different mechanisms.</title>
        <authorList>
            <person name="Ali S."/>
            <person name="Shao J."/>
            <person name="Larry D.J."/>
            <person name="Kronmiller B."/>
            <person name="Shen D."/>
            <person name="Strem M.D."/>
            <person name="Melnick R.L."/>
            <person name="Guiltinan M.J."/>
            <person name="Tyler B.M."/>
            <person name="Meinhardt L.W."/>
            <person name="Bailey B.A."/>
        </authorList>
    </citation>
    <scope>NUCLEOTIDE SEQUENCE [LARGE SCALE GENOMIC DNA]</scope>
    <source>
        <strain evidence="2">zdho120</strain>
    </source>
</reference>
<dbReference type="STRING" id="4795.A0A225VZ40"/>
<gene>
    <name evidence="1" type="ORF">PHMEG_00016940</name>
</gene>
<keyword evidence="1" id="KW-0547">Nucleotide-binding</keyword>
<accession>A0A225VZ40</accession>
<keyword evidence="2" id="KW-1185">Reference proteome</keyword>
<keyword evidence="1" id="KW-0067">ATP-binding</keyword>
<dbReference type="Proteomes" id="UP000198211">
    <property type="component" value="Unassembled WGS sequence"/>
</dbReference>
<dbReference type="GO" id="GO:0004386">
    <property type="term" value="F:helicase activity"/>
    <property type="evidence" value="ECO:0007669"/>
    <property type="project" value="UniProtKB-KW"/>
</dbReference>
<protein>
    <submittedName>
        <fullName evidence="1">Helitron helicase</fullName>
    </submittedName>
</protein>
<dbReference type="OrthoDB" id="125973at2759"/>
<evidence type="ECO:0000313" key="1">
    <source>
        <dbReference type="EMBL" id="OWZ10239.1"/>
    </source>
</evidence>
<dbReference type="AlphaFoldDB" id="A0A225VZ40"/>
<sequence>MPLTDVHIALAGSSATKKYNCHVNVEICATNKAIKYIYKYVYKGSDMTTITIDGAEMEPNEIRQYLLGRYISPVEACNRIFMHPKQGSTHSVVNLPVQLEEMNMVAYRGLASTAQLYNIIYRGSRSKLTEDVPTKYRWDNKKWKPYKKYVPSIGRIVHVSPQDPDRFYLRFLFCHRRSPKSYEDLRSVGDIVYPTFRDGAFALGYLEDDQEWSQCLTEAAAEKMPYQLRQLFAIVLVYSLPTRVTYTGG</sequence>
<keyword evidence="1" id="KW-0378">Hydrolase</keyword>
<evidence type="ECO:0000313" key="2">
    <source>
        <dbReference type="Proteomes" id="UP000198211"/>
    </source>
</evidence>
<organism evidence="1 2">
    <name type="scientific">Phytophthora megakarya</name>
    <dbReference type="NCBI Taxonomy" id="4795"/>
    <lineage>
        <taxon>Eukaryota</taxon>
        <taxon>Sar</taxon>
        <taxon>Stramenopiles</taxon>
        <taxon>Oomycota</taxon>
        <taxon>Peronosporomycetes</taxon>
        <taxon>Peronosporales</taxon>
        <taxon>Peronosporaceae</taxon>
        <taxon>Phytophthora</taxon>
    </lineage>
</organism>
<proteinExistence type="predicted"/>